<proteinExistence type="predicted"/>
<dbReference type="Proteomes" id="UP000612282">
    <property type="component" value="Unassembled WGS sequence"/>
</dbReference>
<evidence type="ECO:0000313" key="2">
    <source>
        <dbReference type="Proteomes" id="UP000612282"/>
    </source>
</evidence>
<comment type="caution">
    <text evidence="1">The sequence shown here is derived from an EMBL/GenBank/DDBJ whole genome shotgun (WGS) entry which is preliminary data.</text>
</comment>
<reference evidence="1 2" key="1">
    <citation type="submission" date="2021-01" db="EMBL/GenBank/DDBJ databases">
        <title>Whole genome shotgun sequence of Actinoplanes couchii NBRC 106145.</title>
        <authorList>
            <person name="Komaki H."/>
            <person name="Tamura T."/>
        </authorList>
    </citation>
    <scope>NUCLEOTIDE SEQUENCE [LARGE SCALE GENOMIC DNA]</scope>
    <source>
        <strain evidence="1 2">NBRC 106145</strain>
    </source>
</reference>
<protein>
    <submittedName>
        <fullName evidence="1">Uncharacterized protein</fullName>
    </submittedName>
</protein>
<accession>A0ABQ3XSJ6</accession>
<dbReference type="RefSeq" id="WP_203809425.1">
    <property type="nucleotide sequence ID" value="NZ_BAAAQE010000036.1"/>
</dbReference>
<keyword evidence="2" id="KW-1185">Reference proteome</keyword>
<evidence type="ECO:0000313" key="1">
    <source>
        <dbReference type="EMBL" id="GID61443.1"/>
    </source>
</evidence>
<gene>
    <name evidence="1" type="ORF">Aco03nite_098470</name>
</gene>
<dbReference type="EMBL" id="BOMG01000127">
    <property type="protein sequence ID" value="GID61443.1"/>
    <property type="molecule type" value="Genomic_DNA"/>
</dbReference>
<name>A0ABQ3XSJ6_9ACTN</name>
<organism evidence="1 2">
    <name type="scientific">Actinoplanes couchii</name>
    <dbReference type="NCBI Taxonomy" id="403638"/>
    <lineage>
        <taxon>Bacteria</taxon>
        <taxon>Bacillati</taxon>
        <taxon>Actinomycetota</taxon>
        <taxon>Actinomycetes</taxon>
        <taxon>Micromonosporales</taxon>
        <taxon>Micromonosporaceae</taxon>
        <taxon>Actinoplanes</taxon>
    </lineage>
</organism>
<sequence>MEPAITSGGTPGPRLADEWAGLDNNVYGSFTGSPPAKTIAASFAAAGWRVRASSWTDFEVEREWVCLELRQLPDTVIFSGVVDPSRLDDLGTALAAAGLRYSVEFWDGELSRAPDRTIRGG</sequence>